<evidence type="ECO:0000259" key="8">
    <source>
        <dbReference type="PROSITE" id="PS50110"/>
    </source>
</evidence>
<dbReference type="InterPro" id="IPR001789">
    <property type="entry name" value="Sig_transdc_resp-reg_receiver"/>
</dbReference>
<evidence type="ECO:0000256" key="5">
    <source>
        <dbReference type="ARBA" id="ARBA00023163"/>
    </source>
</evidence>
<dbReference type="InterPro" id="IPR025943">
    <property type="entry name" value="Sigma_54_int_dom_ATP-bd_2"/>
</dbReference>
<accession>A0ABX1WVT5</accession>
<dbReference type="InterPro" id="IPR003593">
    <property type="entry name" value="AAA+_ATPase"/>
</dbReference>
<dbReference type="InterPro" id="IPR025944">
    <property type="entry name" value="Sigma_54_int_dom_CS"/>
</dbReference>
<dbReference type="SUPFAM" id="SSF46689">
    <property type="entry name" value="Homeodomain-like"/>
    <property type="match status" value="1"/>
</dbReference>
<dbReference type="EMBL" id="RZNH01000012">
    <property type="protein sequence ID" value="NOU60023.1"/>
    <property type="molecule type" value="Genomic_DNA"/>
</dbReference>
<dbReference type="Proteomes" id="UP000732105">
    <property type="component" value="Unassembled WGS sequence"/>
</dbReference>
<dbReference type="SMART" id="SM00382">
    <property type="entry name" value="AAA"/>
    <property type="match status" value="1"/>
</dbReference>
<feature type="domain" description="Response regulatory" evidence="8">
    <location>
        <begin position="8"/>
        <end position="122"/>
    </location>
</feature>
<evidence type="ECO:0000256" key="3">
    <source>
        <dbReference type="ARBA" id="ARBA00023015"/>
    </source>
</evidence>
<dbReference type="SMART" id="SM00448">
    <property type="entry name" value="REC"/>
    <property type="match status" value="1"/>
</dbReference>
<keyword evidence="6" id="KW-0597">Phosphoprotein</keyword>
<dbReference type="InterPro" id="IPR027417">
    <property type="entry name" value="P-loop_NTPase"/>
</dbReference>
<evidence type="ECO:0000256" key="2">
    <source>
        <dbReference type="ARBA" id="ARBA00022840"/>
    </source>
</evidence>
<keyword evidence="5" id="KW-0804">Transcription</keyword>
<dbReference type="Gene3D" id="3.40.50.2300">
    <property type="match status" value="1"/>
</dbReference>
<protein>
    <submittedName>
        <fullName evidence="9">Sigma-54-dependent Fis family transcriptional regulator</fullName>
    </submittedName>
</protein>
<keyword evidence="4" id="KW-0238">DNA-binding</keyword>
<dbReference type="CDD" id="cd00009">
    <property type="entry name" value="AAA"/>
    <property type="match status" value="1"/>
</dbReference>
<dbReference type="InterPro" id="IPR002197">
    <property type="entry name" value="HTH_Fis"/>
</dbReference>
<dbReference type="PRINTS" id="PR01590">
    <property type="entry name" value="HTHFIS"/>
</dbReference>
<keyword evidence="10" id="KW-1185">Reference proteome</keyword>
<dbReference type="Gene3D" id="1.10.10.60">
    <property type="entry name" value="Homeodomain-like"/>
    <property type="match status" value="1"/>
</dbReference>
<keyword evidence="2" id="KW-0067">ATP-binding</keyword>
<evidence type="ECO:0000256" key="6">
    <source>
        <dbReference type="PROSITE-ProRule" id="PRU00169"/>
    </source>
</evidence>
<evidence type="ECO:0000256" key="1">
    <source>
        <dbReference type="ARBA" id="ARBA00022741"/>
    </source>
</evidence>
<dbReference type="RefSeq" id="WP_171595300.1">
    <property type="nucleotide sequence ID" value="NZ_RZNH01000012.1"/>
</dbReference>
<dbReference type="PROSITE" id="PS00676">
    <property type="entry name" value="SIGMA54_INTERACT_2"/>
    <property type="match status" value="1"/>
</dbReference>
<reference evidence="9 10" key="1">
    <citation type="submission" date="2018-12" db="EMBL/GenBank/DDBJ databases">
        <title>Marinifilum JC070 sp. nov., a marine bacterium isolated from Yongle Blue Hole in the South China Sea.</title>
        <authorList>
            <person name="Fu T."/>
        </authorList>
    </citation>
    <scope>NUCLEOTIDE SEQUENCE [LARGE SCALE GENOMIC DNA]</scope>
    <source>
        <strain evidence="9 10">JC070</strain>
    </source>
</reference>
<feature type="domain" description="Sigma-54 factor interaction" evidence="7">
    <location>
        <begin position="153"/>
        <end position="383"/>
    </location>
</feature>
<evidence type="ECO:0000313" key="10">
    <source>
        <dbReference type="Proteomes" id="UP000732105"/>
    </source>
</evidence>
<dbReference type="InterPro" id="IPR011006">
    <property type="entry name" value="CheY-like_superfamily"/>
</dbReference>
<comment type="caution">
    <text evidence="9">The sequence shown here is derived from an EMBL/GenBank/DDBJ whole genome shotgun (WGS) entry which is preliminary data.</text>
</comment>
<dbReference type="Pfam" id="PF00158">
    <property type="entry name" value="Sigma54_activat"/>
    <property type="match status" value="1"/>
</dbReference>
<proteinExistence type="predicted"/>
<dbReference type="Pfam" id="PF25601">
    <property type="entry name" value="AAA_lid_14"/>
    <property type="match status" value="1"/>
</dbReference>
<dbReference type="PROSITE" id="PS50110">
    <property type="entry name" value="RESPONSE_REGULATORY"/>
    <property type="match status" value="1"/>
</dbReference>
<evidence type="ECO:0000256" key="4">
    <source>
        <dbReference type="ARBA" id="ARBA00023125"/>
    </source>
</evidence>
<evidence type="ECO:0000313" key="9">
    <source>
        <dbReference type="EMBL" id="NOU60023.1"/>
    </source>
</evidence>
<dbReference type="PANTHER" id="PTHR32071">
    <property type="entry name" value="TRANSCRIPTIONAL REGULATORY PROTEIN"/>
    <property type="match status" value="1"/>
</dbReference>
<dbReference type="InterPro" id="IPR009057">
    <property type="entry name" value="Homeodomain-like_sf"/>
</dbReference>
<dbReference type="PANTHER" id="PTHR32071:SF57">
    <property type="entry name" value="C4-DICARBOXYLATE TRANSPORT TRANSCRIPTIONAL REGULATORY PROTEIN DCTD"/>
    <property type="match status" value="1"/>
</dbReference>
<dbReference type="Pfam" id="PF02954">
    <property type="entry name" value="HTH_8"/>
    <property type="match status" value="1"/>
</dbReference>
<dbReference type="PROSITE" id="PS50045">
    <property type="entry name" value="SIGMA54_INTERACT_4"/>
    <property type="match status" value="1"/>
</dbReference>
<dbReference type="InterPro" id="IPR058031">
    <property type="entry name" value="AAA_lid_NorR"/>
</dbReference>
<dbReference type="SUPFAM" id="SSF52172">
    <property type="entry name" value="CheY-like"/>
    <property type="match status" value="1"/>
</dbReference>
<dbReference type="Pfam" id="PF00072">
    <property type="entry name" value="Response_reg"/>
    <property type="match status" value="1"/>
</dbReference>
<dbReference type="PROSITE" id="PS00675">
    <property type="entry name" value="SIGMA54_INTERACT_1"/>
    <property type="match status" value="1"/>
</dbReference>
<sequence>MISVSNLRILILDDEQLVRDELSEFLIDPNFQIFKASTPSQAFEIMDRNEIHIAIVDVNLPEMNGLEVLEKIKKDYSDIEVIMISGYSEMDSVIHSMRLGASDFFTKPFRLRDVEHSIERTKKFVNLNKSLQEVKRNYSIISKEFYEAMGYEIVGESRHMKNLISLIGKVAKTENTSVLITGESGTGKELVARAIHYLSSRKENCFYAVNCSAIPETLFESEFFGHTKGAFTGASDTKTGWFEAANKGTLFLDEIGDMQLNLQTKFLRVLEDRKIRKVGSNIEIPFDTRIIAATNQNLVDQSKEKGFRLDLYHRISSFVIHLEPLRKRKEDIPLLLDYFVKYFNRIMAKNINEIDEAVVRKLLAYEFPGNVRELKNMVERAVIICDTNKLNLSHFQMSQVREEESNHYHYPSEEILDLELVEKNCIIKALEKSNYNKSKAADLLNITWQSLDRRIKKHKIEK</sequence>
<name>A0ABX1WVT5_9BACT</name>
<dbReference type="Gene3D" id="1.10.8.60">
    <property type="match status" value="1"/>
</dbReference>
<dbReference type="InterPro" id="IPR025662">
    <property type="entry name" value="Sigma_54_int_dom_ATP-bd_1"/>
</dbReference>
<gene>
    <name evidence="9" type="ORF">ELS83_09320</name>
</gene>
<organism evidence="9 10">
    <name type="scientific">Marinifilum caeruleilacunae</name>
    <dbReference type="NCBI Taxonomy" id="2499076"/>
    <lineage>
        <taxon>Bacteria</taxon>
        <taxon>Pseudomonadati</taxon>
        <taxon>Bacteroidota</taxon>
        <taxon>Bacteroidia</taxon>
        <taxon>Marinilabiliales</taxon>
        <taxon>Marinifilaceae</taxon>
    </lineage>
</organism>
<evidence type="ECO:0000259" key="7">
    <source>
        <dbReference type="PROSITE" id="PS50045"/>
    </source>
</evidence>
<keyword evidence="1" id="KW-0547">Nucleotide-binding</keyword>
<dbReference type="SUPFAM" id="SSF52540">
    <property type="entry name" value="P-loop containing nucleoside triphosphate hydrolases"/>
    <property type="match status" value="1"/>
</dbReference>
<dbReference type="InterPro" id="IPR002078">
    <property type="entry name" value="Sigma_54_int"/>
</dbReference>
<keyword evidence="3" id="KW-0805">Transcription regulation</keyword>
<dbReference type="PROSITE" id="PS00688">
    <property type="entry name" value="SIGMA54_INTERACT_3"/>
    <property type="match status" value="1"/>
</dbReference>
<dbReference type="Gene3D" id="3.40.50.300">
    <property type="entry name" value="P-loop containing nucleotide triphosphate hydrolases"/>
    <property type="match status" value="1"/>
</dbReference>
<feature type="modified residue" description="4-aspartylphosphate" evidence="6">
    <location>
        <position position="57"/>
    </location>
</feature>